<evidence type="ECO:0000313" key="2">
    <source>
        <dbReference type="EMBL" id="QSQ28509.1"/>
    </source>
</evidence>
<name>A0ABX7PD57_9BACT</name>
<keyword evidence="3" id="KW-1185">Reference proteome</keyword>
<proteinExistence type="predicted"/>
<accession>A0ABX7PD57</accession>
<sequence length="156" mass="16545">MLAVPVCTDGSWSCPAGSTDERQCPSSPDQPACSLPRHPQETYRYPGCANEDYGCPRLKTVLCALESIRAEYNTCQQDSDCVAATVNGRCSGYGQCPPAAVNASGRSDFETRATAEVARYCTESPICGTSGSCAYPYFAVRCQQGRCVAEGSTTAP</sequence>
<evidence type="ECO:0000313" key="3">
    <source>
        <dbReference type="Proteomes" id="UP000662747"/>
    </source>
</evidence>
<evidence type="ECO:0008006" key="4">
    <source>
        <dbReference type="Google" id="ProtNLM"/>
    </source>
</evidence>
<dbReference type="Proteomes" id="UP000662747">
    <property type="component" value="Chromosome"/>
</dbReference>
<dbReference type="EMBL" id="CP071090">
    <property type="protein sequence ID" value="QSQ28509.1"/>
    <property type="molecule type" value="Genomic_DNA"/>
</dbReference>
<organism evidence="2 3">
    <name type="scientific">Pyxidicoccus parkwayensis</name>
    <dbReference type="NCBI Taxonomy" id="2813578"/>
    <lineage>
        <taxon>Bacteria</taxon>
        <taxon>Pseudomonadati</taxon>
        <taxon>Myxococcota</taxon>
        <taxon>Myxococcia</taxon>
        <taxon>Myxococcales</taxon>
        <taxon>Cystobacterineae</taxon>
        <taxon>Myxococcaceae</taxon>
        <taxon>Pyxidicoccus</taxon>
    </lineage>
</organism>
<reference evidence="2 3" key="1">
    <citation type="submission" date="2021-02" db="EMBL/GenBank/DDBJ databases">
        <title>De Novo genome assembly of isolated myxobacteria.</title>
        <authorList>
            <person name="Stevens D.C."/>
        </authorList>
    </citation>
    <scope>NUCLEOTIDE SEQUENCE [LARGE SCALE GENOMIC DNA]</scope>
    <source>
        <strain evidence="3">SCPEA02</strain>
    </source>
</reference>
<evidence type="ECO:0000256" key="1">
    <source>
        <dbReference type="SAM" id="MobiDB-lite"/>
    </source>
</evidence>
<protein>
    <recommendedName>
        <fullName evidence="4">Lipoprotein</fullName>
    </recommendedName>
</protein>
<gene>
    <name evidence="2" type="ORF">JY651_43225</name>
</gene>
<feature type="region of interest" description="Disordered" evidence="1">
    <location>
        <begin position="16"/>
        <end position="38"/>
    </location>
</feature>